<evidence type="ECO:0000313" key="7">
    <source>
        <dbReference type="Proteomes" id="UP000064967"/>
    </source>
</evidence>
<dbReference type="PANTHER" id="PTHR30537:SF5">
    <property type="entry name" value="HTH-TYPE TRANSCRIPTIONAL ACTIVATOR TTDR-RELATED"/>
    <property type="match status" value="1"/>
</dbReference>
<accession>A0A0K1QES7</accession>
<gene>
    <name evidence="6" type="ORF">AKJ09_10929</name>
</gene>
<comment type="similarity">
    <text evidence="1">Belongs to the LysR transcriptional regulatory family.</text>
</comment>
<keyword evidence="3" id="KW-0238">DNA-binding</keyword>
<dbReference type="Pfam" id="PF00126">
    <property type="entry name" value="HTH_1"/>
    <property type="match status" value="1"/>
</dbReference>
<dbReference type="Proteomes" id="UP000064967">
    <property type="component" value="Chromosome"/>
</dbReference>
<keyword evidence="4" id="KW-0804">Transcription</keyword>
<name>A0A0K1QES7_9BACT</name>
<keyword evidence="2" id="KW-0805">Transcription regulation</keyword>
<proteinExistence type="inferred from homology"/>
<evidence type="ECO:0000256" key="2">
    <source>
        <dbReference type="ARBA" id="ARBA00023015"/>
    </source>
</evidence>
<dbReference type="InterPro" id="IPR036390">
    <property type="entry name" value="WH_DNA-bd_sf"/>
</dbReference>
<evidence type="ECO:0000313" key="6">
    <source>
        <dbReference type="EMBL" id="AKV04266.1"/>
    </source>
</evidence>
<dbReference type="PRINTS" id="PR00039">
    <property type="entry name" value="HTHLYSR"/>
</dbReference>
<dbReference type="InterPro" id="IPR000847">
    <property type="entry name" value="LysR_HTH_N"/>
</dbReference>
<dbReference type="AlphaFoldDB" id="A0A0K1QES7"/>
<dbReference type="EMBL" id="CP012333">
    <property type="protein sequence ID" value="AKV04266.1"/>
    <property type="molecule type" value="Genomic_DNA"/>
</dbReference>
<dbReference type="Gene3D" id="1.10.10.10">
    <property type="entry name" value="Winged helix-like DNA-binding domain superfamily/Winged helix DNA-binding domain"/>
    <property type="match status" value="1"/>
</dbReference>
<reference evidence="6 7" key="1">
    <citation type="submission" date="2015-08" db="EMBL/GenBank/DDBJ databases">
        <authorList>
            <person name="Babu N.S."/>
            <person name="Beckwith C.J."/>
            <person name="Beseler K.G."/>
            <person name="Brison A."/>
            <person name="Carone J.V."/>
            <person name="Caskin T.P."/>
            <person name="Diamond M."/>
            <person name="Durham M.E."/>
            <person name="Foxe J.M."/>
            <person name="Go M."/>
            <person name="Henderson B.A."/>
            <person name="Jones I.B."/>
            <person name="McGettigan J.A."/>
            <person name="Micheletti S.J."/>
            <person name="Nasrallah M.E."/>
            <person name="Ortiz D."/>
            <person name="Piller C.R."/>
            <person name="Privatt S.R."/>
            <person name="Schneider S.L."/>
            <person name="Sharp S."/>
            <person name="Smith T.C."/>
            <person name="Stanton J.D."/>
            <person name="Ullery H.E."/>
            <person name="Wilson R.J."/>
            <person name="Serrano M.G."/>
            <person name="Buck G."/>
            <person name="Lee V."/>
            <person name="Wang Y."/>
            <person name="Carvalho R."/>
            <person name="Voegtly L."/>
            <person name="Shi R."/>
            <person name="Duckworth R."/>
            <person name="Johnson A."/>
            <person name="Loviza R."/>
            <person name="Walstead R."/>
            <person name="Shah Z."/>
            <person name="Kiflezghi M."/>
            <person name="Wade K."/>
            <person name="Ball S.L."/>
            <person name="Bradley K.W."/>
            <person name="Asai D.J."/>
            <person name="Bowman C.A."/>
            <person name="Russell D.A."/>
            <person name="Pope W.H."/>
            <person name="Jacobs-Sera D."/>
            <person name="Hendrix R.W."/>
            <person name="Hatfull G.F."/>
        </authorList>
    </citation>
    <scope>NUCLEOTIDE SEQUENCE [LARGE SCALE GENOMIC DNA]</scope>
    <source>
        <strain evidence="6 7">DSM 27648</strain>
    </source>
</reference>
<evidence type="ECO:0000256" key="4">
    <source>
        <dbReference type="ARBA" id="ARBA00023163"/>
    </source>
</evidence>
<dbReference type="InterPro" id="IPR058163">
    <property type="entry name" value="LysR-type_TF_proteobact-type"/>
</dbReference>
<sequence length="283" mass="30439">MFLKCSELSSFSAVAREMRLAQSQVSRAVRALEDDVGVPLFVRTTRSVTLTSEGKRYLVGVRAAFDALEAAKSEAKQSRDAPSGVLRVTAPPELAEVIGDVIGGLARRYPELAFDAVFTGRVVDLVREGFEVGIRAGALTLAPPEFRAYKLAASRSVVCAAPDYPAPRTPDELAAHPIAVVSRKTPSDLMLHHESGRKVRVALDKQGRLRVDDLRAIRSAALAGACLAILPETQLGGLVRVLPHWATAPTPIHALTTSTLPRVRVFIDALADRLGAKKPKRLA</sequence>
<dbReference type="InterPro" id="IPR036388">
    <property type="entry name" value="WH-like_DNA-bd_sf"/>
</dbReference>
<dbReference type="SUPFAM" id="SSF53850">
    <property type="entry name" value="Periplasmic binding protein-like II"/>
    <property type="match status" value="1"/>
</dbReference>
<dbReference type="GO" id="GO:0003677">
    <property type="term" value="F:DNA binding"/>
    <property type="evidence" value="ECO:0007669"/>
    <property type="project" value="UniProtKB-KW"/>
</dbReference>
<dbReference type="KEGG" id="llu:AKJ09_10929"/>
<dbReference type="SUPFAM" id="SSF46785">
    <property type="entry name" value="Winged helix' DNA-binding domain"/>
    <property type="match status" value="1"/>
</dbReference>
<dbReference type="InterPro" id="IPR005119">
    <property type="entry name" value="LysR_subst-bd"/>
</dbReference>
<dbReference type="PROSITE" id="PS50931">
    <property type="entry name" value="HTH_LYSR"/>
    <property type="match status" value="1"/>
</dbReference>
<protein>
    <submittedName>
        <fullName evidence="6">Transcriptional regulator, LysR family</fullName>
    </submittedName>
</protein>
<evidence type="ECO:0000256" key="1">
    <source>
        <dbReference type="ARBA" id="ARBA00009437"/>
    </source>
</evidence>
<dbReference type="Gene3D" id="3.40.190.290">
    <property type="match status" value="1"/>
</dbReference>
<keyword evidence="7" id="KW-1185">Reference proteome</keyword>
<dbReference type="CDD" id="cd08422">
    <property type="entry name" value="PBP2_CrgA_like"/>
    <property type="match status" value="1"/>
</dbReference>
<dbReference type="Pfam" id="PF03466">
    <property type="entry name" value="LysR_substrate"/>
    <property type="match status" value="1"/>
</dbReference>
<dbReference type="PANTHER" id="PTHR30537">
    <property type="entry name" value="HTH-TYPE TRANSCRIPTIONAL REGULATOR"/>
    <property type="match status" value="1"/>
</dbReference>
<evidence type="ECO:0000259" key="5">
    <source>
        <dbReference type="PROSITE" id="PS50931"/>
    </source>
</evidence>
<evidence type="ECO:0000256" key="3">
    <source>
        <dbReference type="ARBA" id="ARBA00023125"/>
    </source>
</evidence>
<dbReference type="GO" id="GO:0003700">
    <property type="term" value="F:DNA-binding transcription factor activity"/>
    <property type="evidence" value="ECO:0007669"/>
    <property type="project" value="InterPro"/>
</dbReference>
<feature type="domain" description="HTH lysR-type" evidence="5">
    <location>
        <begin position="1"/>
        <end position="51"/>
    </location>
</feature>
<dbReference type="STRING" id="1391654.AKJ09_10929"/>
<organism evidence="6 7">
    <name type="scientific">Labilithrix luteola</name>
    <dbReference type="NCBI Taxonomy" id="1391654"/>
    <lineage>
        <taxon>Bacteria</taxon>
        <taxon>Pseudomonadati</taxon>
        <taxon>Myxococcota</taxon>
        <taxon>Polyangia</taxon>
        <taxon>Polyangiales</taxon>
        <taxon>Labilitrichaceae</taxon>
        <taxon>Labilithrix</taxon>
    </lineage>
</organism>